<accession>A0A2S0VXS1</accession>
<dbReference type="Proteomes" id="UP000244441">
    <property type="component" value="Chromosome"/>
</dbReference>
<dbReference type="SMART" id="SM01321">
    <property type="entry name" value="Y1_Tnp"/>
    <property type="match status" value="1"/>
</dbReference>
<name>A0A2S0VXS1_9ALTE</name>
<dbReference type="GO" id="GO:0006313">
    <property type="term" value="P:DNA transposition"/>
    <property type="evidence" value="ECO:0007669"/>
    <property type="project" value="InterPro"/>
</dbReference>
<dbReference type="InterPro" id="IPR036515">
    <property type="entry name" value="Transposase_17_sf"/>
</dbReference>
<organism evidence="2 3">
    <name type="scientific">Saccharobesus litoralis</name>
    <dbReference type="NCBI Taxonomy" id="2172099"/>
    <lineage>
        <taxon>Bacteria</taxon>
        <taxon>Pseudomonadati</taxon>
        <taxon>Pseudomonadota</taxon>
        <taxon>Gammaproteobacteria</taxon>
        <taxon>Alteromonadales</taxon>
        <taxon>Alteromonadaceae</taxon>
        <taxon>Saccharobesus</taxon>
    </lineage>
</organism>
<dbReference type="PANTHER" id="PTHR36966:SF1">
    <property type="entry name" value="REP-ASSOCIATED TYROSINE TRANSPOSASE"/>
    <property type="match status" value="1"/>
</dbReference>
<proteinExistence type="predicted"/>
<dbReference type="NCBIfam" id="NF047646">
    <property type="entry name" value="REP_Tyr_transpos"/>
    <property type="match status" value="1"/>
</dbReference>
<dbReference type="PANTHER" id="PTHR36966">
    <property type="entry name" value="REP-ASSOCIATED TYROSINE TRANSPOSASE"/>
    <property type="match status" value="1"/>
</dbReference>
<protein>
    <submittedName>
        <fullName evidence="2">Transposase</fullName>
    </submittedName>
</protein>
<feature type="domain" description="Transposase IS200-like" evidence="1">
    <location>
        <begin position="9"/>
        <end position="133"/>
    </location>
</feature>
<dbReference type="InterPro" id="IPR052715">
    <property type="entry name" value="RAYT_transposase"/>
</dbReference>
<dbReference type="OrthoDB" id="9794403at2"/>
<keyword evidence="3" id="KW-1185">Reference proteome</keyword>
<sequence>MPNYRRLYKQGGIYFFTINLLERGDNDLLVRNIDLLRESVKSVKARYPFNIHAWVVLPDHLHCVIELPAGDDNFSLRWRQIKSYFSRNLPANERLSATRQKRYERGIWQRRFWEHLIRDERDYWHRINYVHYNPMKHGLVKRVADWPYSTFHLFVKKKIYDIHWCG</sequence>
<dbReference type="Gene3D" id="3.30.70.1290">
    <property type="entry name" value="Transposase IS200-like"/>
    <property type="match status" value="1"/>
</dbReference>
<dbReference type="InterPro" id="IPR002686">
    <property type="entry name" value="Transposase_17"/>
</dbReference>
<dbReference type="GO" id="GO:0004803">
    <property type="term" value="F:transposase activity"/>
    <property type="evidence" value="ECO:0007669"/>
    <property type="project" value="InterPro"/>
</dbReference>
<dbReference type="Pfam" id="PF01797">
    <property type="entry name" value="Y1_Tnp"/>
    <property type="match status" value="1"/>
</dbReference>
<reference evidence="2 3" key="1">
    <citation type="submission" date="2018-01" db="EMBL/GenBank/DDBJ databases">
        <title>Genome sequence of a Cantenovulum-like bacteria.</title>
        <authorList>
            <person name="Tan W.R."/>
            <person name="Lau N.-S."/>
            <person name="Go F."/>
            <person name="Amirul A.-A.A."/>
        </authorList>
    </citation>
    <scope>NUCLEOTIDE SEQUENCE [LARGE SCALE GENOMIC DNA]</scope>
    <source>
        <strain evidence="2 3">CCB-QB4</strain>
    </source>
</reference>
<gene>
    <name evidence="2" type="ORF">C2869_08735</name>
</gene>
<evidence type="ECO:0000259" key="1">
    <source>
        <dbReference type="SMART" id="SM01321"/>
    </source>
</evidence>
<evidence type="ECO:0000313" key="2">
    <source>
        <dbReference type="EMBL" id="AWB68975.1"/>
    </source>
</evidence>
<dbReference type="GO" id="GO:0043565">
    <property type="term" value="F:sequence-specific DNA binding"/>
    <property type="evidence" value="ECO:0007669"/>
    <property type="project" value="TreeGrafter"/>
</dbReference>
<dbReference type="EMBL" id="CP026604">
    <property type="protein sequence ID" value="AWB68975.1"/>
    <property type="molecule type" value="Genomic_DNA"/>
</dbReference>
<dbReference type="KEGG" id="cate:C2869_08735"/>
<dbReference type="SUPFAM" id="SSF143422">
    <property type="entry name" value="Transposase IS200-like"/>
    <property type="match status" value="1"/>
</dbReference>
<dbReference type="AlphaFoldDB" id="A0A2S0VXS1"/>
<evidence type="ECO:0000313" key="3">
    <source>
        <dbReference type="Proteomes" id="UP000244441"/>
    </source>
</evidence>